<dbReference type="Pfam" id="PF05685">
    <property type="entry name" value="Uma2"/>
    <property type="match status" value="1"/>
</dbReference>
<dbReference type="SUPFAM" id="SSF52980">
    <property type="entry name" value="Restriction endonuclease-like"/>
    <property type="match status" value="1"/>
</dbReference>
<dbReference type="InterPro" id="IPR008538">
    <property type="entry name" value="Uma2"/>
</dbReference>
<dbReference type="Proteomes" id="UP000280307">
    <property type="component" value="Unassembled WGS sequence"/>
</dbReference>
<organism evidence="2 3">
    <name type="scientific">Candidatus Viridilinea halotolerans</name>
    <dbReference type="NCBI Taxonomy" id="2491704"/>
    <lineage>
        <taxon>Bacteria</taxon>
        <taxon>Bacillati</taxon>
        <taxon>Chloroflexota</taxon>
        <taxon>Chloroflexia</taxon>
        <taxon>Chloroflexales</taxon>
        <taxon>Chloroflexineae</taxon>
        <taxon>Oscillochloridaceae</taxon>
        <taxon>Candidatus Viridilinea</taxon>
    </lineage>
</organism>
<dbReference type="CDD" id="cd06260">
    <property type="entry name" value="DUF820-like"/>
    <property type="match status" value="1"/>
</dbReference>
<dbReference type="InterPro" id="IPR012296">
    <property type="entry name" value="Nuclease_put_TT1808"/>
</dbReference>
<reference evidence="2 3" key="1">
    <citation type="submission" date="2018-12" db="EMBL/GenBank/DDBJ databases">
        <title>Genome Sequence of Candidatus Viridilinea halotolerans isolated from saline sulfide-rich spring.</title>
        <authorList>
            <person name="Grouzdev D.S."/>
            <person name="Burganskaya E.I."/>
            <person name="Krutkina M.S."/>
            <person name="Sukhacheva M.V."/>
            <person name="Gorlenko V.M."/>
        </authorList>
    </citation>
    <scope>NUCLEOTIDE SEQUENCE [LARGE SCALE GENOMIC DNA]</scope>
    <source>
        <strain evidence="2">Chok-6</strain>
    </source>
</reference>
<feature type="domain" description="Putative restriction endonuclease" evidence="1">
    <location>
        <begin position="28"/>
        <end position="189"/>
    </location>
</feature>
<keyword evidence="2" id="KW-0255">Endonuclease</keyword>
<proteinExistence type="predicted"/>
<dbReference type="AlphaFoldDB" id="A0A426UB97"/>
<dbReference type="InterPro" id="IPR011335">
    <property type="entry name" value="Restrct_endonuc-II-like"/>
</dbReference>
<dbReference type="PANTHER" id="PTHR35400:SF1">
    <property type="entry name" value="SLR1083 PROTEIN"/>
    <property type="match status" value="1"/>
</dbReference>
<gene>
    <name evidence="2" type="ORF">EI684_00810</name>
</gene>
<comment type="caution">
    <text evidence="2">The sequence shown here is derived from an EMBL/GenBank/DDBJ whole genome shotgun (WGS) entry which is preliminary data.</text>
</comment>
<sequence length="206" mass="23854">MTLQDRTKLQALQLIAIPNDPIWRLQVDQYHAMIRAGILTEDDPIELLEGWLVTKMPKNPRHRVCTQTTRELLAQMVPPGWYVDDQEPITTEDSEPEPDIVVVRGQRRDYLARHPMAQEIALVVEVADATLQRDRTSKKRLYARAGIQVYWIMNLVDRQVEVYTKPVTHLGIADYAEQRIFLLQDQLEVVLHERVLGVLPVAELLF</sequence>
<evidence type="ECO:0000313" key="2">
    <source>
        <dbReference type="EMBL" id="RRR78014.1"/>
    </source>
</evidence>
<dbReference type="PANTHER" id="PTHR35400">
    <property type="entry name" value="SLR1083 PROTEIN"/>
    <property type="match status" value="1"/>
</dbReference>
<dbReference type="EMBL" id="RSAS01000034">
    <property type="protein sequence ID" value="RRR78014.1"/>
    <property type="molecule type" value="Genomic_DNA"/>
</dbReference>
<dbReference type="GO" id="GO:0004519">
    <property type="term" value="F:endonuclease activity"/>
    <property type="evidence" value="ECO:0007669"/>
    <property type="project" value="UniProtKB-KW"/>
</dbReference>
<keyword evidence="2" id="KW-0378">Hydrolase</keyword>
<name>A0A426UB97_9CHLR</name>
<keyword evidence="2" id="KW-0540">Nuclease</keyword>
<evidence type="ECO:0000259" key="1">
    <source>
        <dbReference type="Pfam" id="PF05685"/>
    </source>
</evidence>
<protein>
    <submittedName>
        <fullName evidence="2">Uma2 family endonuclease</fullName>
    </submittedName>
</protein>
<accession>A0A426UB97</accession>
<evidence type="ECO:0000313" key="3">
    <source>
        <dbReference type="Proteomes" id="UP000280307"/>
    </source>
</evidence>
<dbReference type="Gene3D" id="3.90.1570.10">
    <property type="entry name" value="tt1808, chain A"/>
    <property type="match status" value="1"/>
</dbReference>